<evidence type="ECO:0000259" key="2">
    <source>
        <dbReference type="Pfam" id="PF04784"/>
    </source>
</evidence>
<feature type="domain" description="DUF547" evidence="2">
    <location>
        <begin position="96"/>
        <end position="208"/>
    </location>
</feature>
<sequence length="276" mass="30800">MSVQSLHPITGLFLLLALGWAGLAQAAPKADLWPFWTAHDADSADVVDHSAWTDWLQAHVQVRRQGANRVDYGAVDAAGRQQLDDYVDALTARDPRKLSRPEQKAYWINLYNALTVQLILQAYPVETIRKIKSGFFSSGPWDKTVATVAGQSLTLNDIEHRILRPIWKDPLIHYGVNCASLGCPDLRARAYTGDRVDEQLADNARAFVNDARGVELDGGRLQVSSIYVWFQADFGDSDAGVIRHLRRYAEPDLRDALGQVDEIDDDAYDWALNDAV</sequence>
<dbReference type="PANTHER" id="PTHR46361">
    <property type="entry name" value="ELECTRON CARRIER/ PROTEIN DISULFIDE OXIDOREDUCTASE"/>
    <property type="match status" value="1"/>
</dbReference>
<gene>
    <name evidence="3" type="ORF">DEH80_14100</name>
</gene>
<name>A0A383XR99_9GAMM</name>
<organism evidence="3 4">
    <name type="scientific">Abyssibacter profundi</name>
    <dbReference type="NCBI Taxonomy" id="2182787"/>
    <lineage>
        <taxon>Bacteria</taxon>
        <taxon>Pseudomonadati</taxon>
        <taxon>Pseudomonadota</taxon>
        <taxon>Gammaproteobacteria</taxon>
        <taxon>Chromatiales</taxon>
        <taxon>Oceanococcaceae</taxon>
        <taxon>Abyssibacter</taxon>
    </lineage>
</organism>
<dbReference type="PANTHER" id="PTHR46361:SF3">
    <property type="entry name" value="ELECTRON CARRIER_ PROTEIN DISULFIDE OXIDOREDUCTASE"/>
    <property type="match status" value="1"/>
</dbReference>
<protein>
    <submittedName>
        <fullName evidence="3">DUF547 domain-containing protein</fullName>
    </submittedName>
</protein>
<dbReference type="AlphaFoldDB" id="A0A383XR99"/>
<dbReference type="Proteomes" id="UP000251800">
    <property type="component" value="Unassembled WGS sequence"/>
</dbReference>
<proteinExistence type="predicted"/>
<dbReference type="EMBL" id="QEQK01000013">
    <property type="protein sequence ID" value="PWN55153.1"/>
    <property type="molecule type" value="Genomic_DNA"/>
</dbReference>
<evidence type="ECO:0000313" key="3">
    <source>
        <dbReference type="EMBL" id="PWN55153.1"/>
    </source>
</evidence>
<evidence type="ECO:0000256" key="1">
    <source>
        <dbReference type="SAM" id="SignalP"/>
    </source>
</evidence>
<dbReference type="RefSeq" id="WP_109721152.1">
    <property type="nucleotide sequence ID" value="NZ_QEQK01000013.1"/>
</dbReference>
<accession>A0A383XR99</accession>
<evidence type="ECO:0000313" key="4">
    <source>
        <dbReference type="Proteomes" id="UP000251800"/>
    </source>
</evidence>
<feature type="chain" id="PRO_5016764871" evidence="1">
    <location>
        <begin position="27"/>
        <end position="276"/>
    </location>
</feature>
<reference evidence="3 4" key="1">
    <citation type="submission" date="2018-05" db="EMBL/GenBank/DDBJ databases">
        <title>Abyssibacter profundi OUC007T gen. nov., sp. nov, a marine bacterium isolated from seawater of the Mariana Trench.</title>
        <authorList>
            <person name="Zhou S."/>
        </authorList>
    </citation>
    <scope>NUCLEOTIDE SEQUENCE [LARGE SCALE GENOMIC DNA]</scope>
    <source>
        <strain evidence="3 4">OUC007</strain>
    </source>
</reference>
<dbReference type="OrthoDB" id="526867at2"/>
<dbReference type="InterPro" id="IPR006869">
    <property type="entry name" value="DUF547"/>
</dbReference>
<keyword evidence="4" id="KW-1185">Reference proteome</keyword>
<dbReference type="Pfam" id="PF04784">
    <property type="entry name" value="DUF547"/>
    <property type="match status" value="1"/>
</dbReference>
<keyword evidence="1" id="KW-0732">Signal</keyword>
<feature type="signal peptide" evidence="1">
    <location>
        <begin position="1"/>
        <end position="26"/>
    </location>
</feature>
<comment type="caution">
    <text evidence="3">The sequence shown here is derived from an EMBL/GenBank/DDBJ whole genome shotgun (WGS) entry which is preliminary data.</text>
</comment>